<evidence type="ECO:0000313" key="4">
    <source>
        <dbReference type="Proteomes" id="UP001144673"/>
    </source>
</evidence>
<comment type="caution">
    <text evidence="3">The sequence shown here is derived from an EMBL/GenBank/DDBJ whole genome shotgun (WGS) entry which is preliminary data.</text>
</comment>
<evidence type="ECO:0000313" key="3">
    <source>
        <dbReference type="EMBL" id="KAJ4147340.1"/>
    </source>
</evidence>
<keyword evidence="1" id="KW-0175">Coiled coil</keyword>
<organism evidence="3 4">
    <name type="scientific">Akanthomyces muscarius</name>
    <name type="common">Entomopathogenic fungus</name>
    <name type="synonym">Lecanicillium muscarium</name>
    <dbReference type="NCBI Taxonomy" id="2231603"/>
    <lineage>
        <taxon>Eukaryota</taxon>
        <taxon>Fungi</taxon>
        <taxon>Dikarya</taxon>
        <taxon>Ascomycota</taxon>
        <taxon>Pezizomycotina</taxon>
        <taxon>Sordariomycetes</taxon>
        <taxon>Hypocreomycetidae</taxon>
        <taxon>Hypocreales</taxon>
        <taxon>Cordycipitaceae</taxon>
        <taxon>Akanthomyces</taxon>
    </lineage>
</organism>
<evidence type="ECO:0000256" key="2">
    <source>
        <dbReference type="SAM" id="MobiDB-lite"/>
    </source>
</evidence>
<feature type="compositionally biased region" description="Polar residues" evidence="2">
    <location>
        <begin position="316"/>
        <end position="341"/>
    </location>
</feature>
<keyword evidence="4" id="KW-1185">Reference proteome</keyword>
<name>A0A9W8UI03_AKAMU</name>
<dbReference type="EMBL" id="JAJHUN010000010">
    <property type="protein sequence ID" value="KAJ4147340.1"/>
    <property type="molecule type" value="Genomic_DNA"/>
</dbReference>
<proteinExistence type="predicted"/>
<dbReference type="GeneID" id="80889029"/>
<dbReference type="RefSeq" id="XP_056050281.1">
    <property type="nucleotide sequence ID" value="XM_056193221.1"/>
</dbReference>
<protein>
    <submittedName>
        <fullName evidence="3">Uncharacterized protein</fullName>
    </submittedName>
</protein>
<feature type="coiled-coil region" evidence="1">
    <location>
        <begin position="20"/>
        <end position="96"/>
    </location>
</feature>
<dbReference type="Gene3D" id="1.10.287.1490">
    <property type="match status" value="1"/>
</dbReference>
<accession>A0A9W8UI03</accession>
<feature type="region of interest" description="Disordered" evidence="2">
    <location>
        <begin position="315"/>
        <end position="342"/>
    </location>
</feature>
<sequence length="408" mass="45395">MIQGHDTLLQELSDVRTSLQEAVKGERARLEQSLNGLRRQIQDNERTIKALIDAKKNAEGSATKFRGEKETMQARMESMGKKITKLKDEVQQSSQRYDASVKMLNDVQESLTTVRSFLVPLQGIDDAKRTAIHDGLADLFHSALDLFQSAIYHDISDEIIAGGSLTSHAFPLPASNSAAAKQMRVVAGLAACGEALERHLFRDSFLTHDHELDKQLHRLASTDRLHHAYLRAALAKVLPATQKQVQNSGAEKVIIDVMLAVGKWSPDEQALRSGLQRICDKAMDCWALAQSLEDRIWPDFSFELPEDWQQLPIPRTCTTPTASTSNGKKVPNTDKTQNSAPNLEPPLILSSDVVKVVWPTFFAAEPQIPGSADATDQDRLHCGDLILIGRDGRWETLWLVAILDFYDL</sequence>
<reference evidence="3" key="1">
    <citation type="journal article" date="2023" name="Access Microbiol">
        <title>De-novo genome assembly for Akanthomyces muscarius, a biocontrol agent of insect agricultural pests.</title>
        <authorList>
            <person name="Erdos Z."/>
            <person name="Studholme D.J."/>
            <person name="Raymond B."/>
            <person name="Sharma M."/>
        </authorList>
    </citation>
    <scope>NUCLEOTIDE SEQUENCE</scope>
    <source>
        <strain evidence="3">Ve6</strain>
    </source>
</reference>
<gene>
    <name evidence="3" type="ORF">LMH87_001870</name>
</gene>
<dbReference type="AlphaFoldDB" id="A0A9W8UI03"/>
<dbReference type="Proteomes" id="UP001144673">
    <property type="component" value="Chromosome 3"/>
</dbReference>
<evidence type="ECO:0000256" key="1">
    <source>
        <dbReference type="SAM" id="Coils"/>
    </source>
</evidence>
<dbReference type="KEGG" id="amus:LMH87_001870"/>